<keyword evidence="6 7" id="KW-0472">Membrane</keyword>
<dbReference type="InterPro" id="IPR055075">
    <property type="entry name" value="NOMO-like_N"/>
</dbReference>
<dbReference type="Pfam" id="PF22898">
    <property type="entry name" value="NOMO1-like_1st"/>
    <property type="match status" value="1"/>
</dbReference>
<evidence type="ECO:0008006" key="19">
    <source>
        <dbReference type="Google" id="ProtNLM"/>
    </source>
</evidence>
<dbReference type="InterPro" id="IPR056319">
    <property type="entry name" value="NOMO_7th"/>
</dbReference>
<keyword evidence="3 8" id="KW-0732">Signal</keyword>
<evidence type="ECO:0000256" key="3">
    <source>
        <dbReference type="ARBA" id="ARBA00022729"/>
    </source>
</evidence>
<organism evidence="17 18">
    <name type="scientific">Platanthera zijinensis</name>
    <dbReference type="NCBI Taxonomy" id="2320716"/>
    <lineage>
        <taxon>Eukaryota</taxon>
        <taxon>Viridiplantae</taxon>
        <taxon>Streptophyta</taxon>
        <taxon>Embryophyta</taxon>
        <taxon>Tracheophyta</taxon>
        <taxon>Spermatophyta</taxon>
        <taxon>Magnoliopsida</taxon>
        <taxon>Liliopsida</taxon>
        <taxon>Asparagales</taxon>
        <taxon>Orchidaceae</taxon>
        <taxon>Orchidoideae</taxon>
        <taxon>Orchideae</taxon>
        <taxon>Orchidinae</taxon>
        <taxon>Platanthera</taxon>
    </lineage>
</organism>
<feature type="chain" id="PRO_5042850110" description="Carbohydrate-binding-like fold protein" evidence="8">
    <location>
        <begin position="22"/>
        <end position="1201"/>
    </location>
</feature>
<dbReference type="Pfam" id="PF22902">
    <property type="entry name" value="NOMO1-like_9th"/>
    <property type="match status" value="1"/>
</dbReference>
<dbReference type="Pfam" id="PF23194">
    <property type="entry name" value="NOMO_5th"/>
    <property type="match status" value="1"/>
</dbReference>
<evidence type="ECO:0000259" key="15">
    <source>
        <dbReference type="Pfam" id="PF23660"/>
    </source>
</evidence>
<protein>
    <recommendedName>
        <fullName evidence="19">Carbohydrate-binding-like fold protein</fullName>
    </recommendedName>
</protein>
<dbReference type="InterPro" id="IPR056189">
    <property type="entry name" value="NOMO_3rd"/>
</dbReference>
<evidence type="ECO:0000313" key="17">
    <source>
        <dbReference type="EMBL" id="KAK8947068.1"/>
    </source>
</evidence>
<comment type="subcellular location">
    <subcellularLocation>
        <location evidence="1">Endoplasmic reticulum membrane</location>
        <topology evidence="1">Single-pass type I membrane protein</topology>
    </subcellularLocation>
</comment>
<dbReference type="InterPro" id="IPR056190">
    <property type="entry name" value="NOMO_5th"/>
</dbReference>
<comment type="caution">
    <text evidence="17">The sequence shown here is derived from an EMBL/GenBank/DDBJ whole genome shotgun (WGS) entry which is preliminary data.</text>
</comment>
<keyword evidence="5 7" id="KW-1133">Transmembrane helix</keyword>
<evidence type="ECO:0000256" key="4">
    <source>
        <dbReference type="ARBA" id="ARBA00022824"/>
    </source>
</evidence>
<evidence type="ECO:0000256" key="7">
    <source>
        <dbReference type="SAM" id="Phobius"/>
    </source>
</evidence>
<dbReference type="AlphaFoldDB" id="A0AAP0BQ61"/>
<dbReference type="PANTHER" id="PTHR23303">
    <property type="entry name" value="CARBOXYPEPTIDASE REGULATORY REGION-CONTAINING"/>
    <property type="match status" value="1"/>
</dbReference>
<dbReference type="InterPro" id="IPR055576">
    <property type="entry name" value="DUF7152"/>
</dbReference>
<dbReference type="SUPFAM" id="SSF49478">
    <property type="entry name" value="Cna protein B-type domain"/>
    <property type="match status" value="1"/>
</dbReference>
<feature type="domain" description="NOMO-like ninth beta-sandwich" evidence="10">
    <location>
        <begin position="772"/>
        <end position="843"/>
    </location>
</feature>
<evidence type="ECO:0000256" key="8">
    <source>
        <dbReference type="SAM" id="SignalP"/>
    </source>
</evidence>
<dbReference type="Pfam" id="PF22904">
    <property type="entry name" value="NOMO1-like_2nd"/>
    <property type="match status" value="1"/>
</dbReference>
<feature type="domain" description="NOMO fifth transthyretin-like" evidence="14">
    <location>
        <begin position="405"/>
        <end position="487"/>
    </location>
</feature>
<dbReference type="Pfam" id="PF23662">
    <property type="entry name" value="DUF7152"/>
    <property type="match status" value="1"/>
</dbReference>
<keyword evidence="18" id="KW-1185">Reference proteome</keyword>
<dbReference type="Pfam" id="PF23193">
    <property type="entry name" value="NOMO_3rd"/>
    <property type="match status" value="1"/>
</dbReference>
<proteinExistence type="predicted"/>
<keyword evidence="2 7" id="KW-0812">Transmembrane</keyword>
<evidence type="ECO:0000256" key="5">
    <source>
        <dbReference type="ARBA" id="ARBA00022989"/>
    </source>
</evidence>
<feature type="domain" description="NOMO eighth prealbumin-like" evidence="15">
    <location>
        <begin position="664"/>
        <end position="770"/>
    </location>
</feature>
<dbReference type="InterPro" id="IPR051417">
    <property type="entry name" value="SDr/BOS_complex"/>
</dbReference>
<evidence type="ECO:0000259" key="13">
    <source>
        <dbReference type="Pfam" id="PF23193"/>
    </source>
</evidence>
<dbReference type="InterPro" id="IPR008969">
    <property type="entry name" value="CarboxyPept-like_regulatory"/>
</dbReference>
<dbReference type="InterPro" id="IPR055073">
    <property type="entry name" value="NOMO1-like_9th"/>
</dbReference>
<evidence type="ECO:0000259" key="16">
    <source>
        <dbReference type="Pfam" id="PF23662"/>
    </source>
</evidence>
<reference evidence="17 18" key="1">
    <citation type="journal article" date="2022" name="Nat. Plants">
        <title>Genomes of leafy and leafless Platanthera orchids illuminate the evolution of mycoheterotrophy.</title>
        <authorList>
            <person name="Li M.H."/>
            <person name="Liu K.W."/>
            <person name="Li Z."/>
            <person name="Lu H.C."/>
            <person name="Ye Q.L."/>
            <person name="Zhang D."/>
            <person name="Wang J.Y."/>
            <person name="Li Y.F."/>
            <person name="Zhong Z.M."/>
            <person name="Liu X."/>
            <person name="Yu X."/>
            <person name="Liu D.K."/>
            <person name="Tu X.D."/>
            <person name="Liu B."/>
            <person name="Hao Y."/>
            <person name="Liao X.Y."/>
            <person name="Jiang Y.T."/>
            <person name="Sun W.H."/>
            <person name="Chen J."/>
            <person name="Chen Y.Q."/>
            <person name="Ai Y."/>
            <person name="Zhai J.W."/>
            <person name="Wu S.S."/>
            <person name="Zhou Z."/>
            <person name="Hsiao Y.Y."/>
            <person name="Wu W.L."/>
            <person name="Chen Y.Y."/>
            <person name="Lin Y.F."/>
            <person name="Hsu J.L."/>
            <person name="Li C.Y."/>
            <person name="Wang Z.W."/>
            <person name="Zhao X."/>
            <person name="Zhong W.Y."/>
            <person name="Ma X.K."/>
            <person name="Ma L."/>
            <person name="Huang J."/>
            <person name="Chen G.Z."/>
            <person name="Huang M.Z."/>
            <person name="Huang L."/>
            <person name="Peng D.H."/>
            <person name="Luo Y.B."/>
            <person name="Zou S.Q."/>
            <person name="Chen S.P."/>
            <person name="Lan S."/>
            <person name="Tsai W.C."/>
            <person name="Van de Peer Y."/>
            <person name="Liu Z.J."/>
        </authorList>
    </citation>
    <scope>NUCLEOTIDE SEQUENCE [LARGE SCALE GENOMIC DNA]</scope>
    <source>
        <strain evidence="17">Lor287</strain>
    </source>
</reference>
<accession>A0AAP0BQ61</accession>
<feature type="transmembrane region" description="Helical" evidence="7">
    <location>
        <begin position="1147"/>
        <end position="1166"/>
    </location>
</feature>
<evidence type="ECO:0000256" key="1">
    <source>
        <dbReference type="ARBA" id="ARBA00004115"/>
    </source>
</evidence>
<feature type="domain" description="NOMO seventh transthyretin-like" evidence="12">
    <location>
        <begin position="589"/>
        <end position="660"/>
    </location>
</feature>
<dbReference type="PANTHER" id="PTHR23303:SF14">
    <property type="entry name" value="BOS COMPLEX SUBUNIT NOMO1-RELATED"/>
    <property type="match status" value="1"/>
</dbReference>
<feature type="domain" description="NOMO second beta-sandwich" evidence="11">
    <location>
        <begin position="122"/>
        <end position="217"/>
    </location>
</feature>
<dbReference type="Gene3D" id="2.60.40.1120">
    <property type="entry name" value="Carboxypeptidase-like, regulatory domain"/>
    <property type="match status" value="1"/>
</dbReference>
<evidence type="ECO:0000259" key="11">
    <source>
        <dbReference type="Pfam" id="PF22904"/>
    </source>
</evidence>
<evidence type="ECO:0000256" key="2">
    <source>
        <dbReference type="ARBA" id="ARBA00022692"/>
    </source>
</evidence>
<dbReference type="Proteomes" id="UP001418222">
    <property type="component" value="Unassembled WGS sequence"/>
</dbReference>
<evidence type="ECO:0000256" key="6">
    <source>
        <dbReference type="ARBA" id="ARBA00023136"/>
    </source>
</evidence>
<dbReference type="Pfam" id="PF23141">
    <property type="entry name" value="Ig_NOMO"/>
    <property type="match status" value="1"/>
</dbReference>
<evidence type="ECO:0000259" key="12">
    <source>
        <dbReference type="Pfam" id="PF23141"/>
    </source>
</evidence>
<feature type="domain" description="NOMO third transthyretin-like" evidence="13">
    <location>
        <begin position="258"/>
        <end position="323"/>
    </location>
</feature>
<dbReference type="EMBL" id="JBBWWQ010000005">
    <property type="protein sequence ID" value="KAK8947068.1"/>
    <property type="molecule type" value="Genomic_DNA"/>
</dbReference>
<keyword evidence="4" id="KW-0256">Endoplasmic reticulum</keyword>
<dbReference type="SUPFAM" id="SSF117074">
    <property type="entry name" value="Hypothetical protein PA1324"/>
    <property type="match status" value="1"/>
</dbReference>
<evidence type="ECO:0000259" key="10">
    <source>
        <dbReference type="Pfam" id="PF22902"/>
    </source>
</evidence>
<name>A0AAP0BQ61_9ASPA</name>
<dbReference type="SUPFAM" id="SSF49464">
    <property type="entry name" value="Carboxypeptidase regulatory domain-like"/>
    <property type="match status" value="1"/>
</dbReference>
<evidence type="ECO:0000259" key="9">
    <source>
        <dbReference type="Pfam" id="PF22898"/>
    </source>
</evidence>
<dbReference type="InterPro" id="IPR056187">
    <property type="entry name" value="NOMO_8th"/>
</dbReference>
<feature type="domain" description="NOMO-like N-terminal beta-sandwich" evidence="9">
    <location>
        <begin position="44"/>
        <end position="120"/>
    </location>
</feature>
<dbReference type="Pfam" id="PF23660">
    <property type="entry name" value="NOMO_8th"/>
    <property type="match status" value="1"/>
</dbReference>
<evidence type="ECO:0000259" key="14">
    <source>
        <dbReference type="Pfam" id="PF23194"/>
    </source>
</evidence>
<sequence length="1201" mass="131369">MAFAKLLIYLLLSLSVPLSTANSIHGCGGFVEASSILVKSRRPSDRKLDYSHITVELQTVDGLVKDSTQCAPNGYYFIPVYDKGSFLVNVKGPDGWSWEPDVVPVTVDESGCNSNADINFQFTGFMVSGKVLGAVGGNSCPVKDGGPSHVKVELLTMPDNVIVSALTSEVGHYSFANIIPGAYKLRASHPNLGVEIRGSSDVNLGFGNTVVDDIFFVSGYDLQGFVVSQGNPILGVHIYLYSDDVLEVYCPQGVGNTPSQKNALCHSISNADGKFIFNSLPCGVYDLLPYYKGENTEFDVSPSSMTVTVEHHHVTISQKFQVTGFSVGGRVTDGNGGGVNGASIIVDGQKKATSDNDGFYKLDQVTSKHYTIMAKKDHYNFSTLENFLVLPSMASIDDIKATYYDVCGVVHVISRNTVAKVALTHGPESVKPQTKLTNENGSFCFLVPPGEYRISALAKYSNTSSSSLFAPSYIDIKVNTPLLDLEFFEAQVNIHGTVLCKEKCSSSVVVSLARLVGESEQDRKMITLNNEGGDFIFPMIFPGKYLLMVKHASSATTDEDSWCWEQNIIYLDVGTRDVEGVVFVQKGYWISIISTHDTEAQIEQPDSSRIDLMIKKGSQRICIPNPAEHDLHFRSSCVFFGGPSIRFDTTNLTPIYVTGIKYHLKGEIHIDASLLQDIQDQSGLIFVDIFNRDDVLVDTITARLVLIEGEPKGTPVFEYSFLSNLGQEVVFAPRYSSAIQRKMILFYPRKHHVSVTSDGCQAPVPIFVGRMGLYAEGSVSPPLAGVNIKVIAAGDSILSHLHTGDLVLVTETGADGSFSAGPLFDDIHYNVEAFKPGYFVKQVGPYSFTCQKLGQVVVNVHDGAETVGLFPSVLLSLSGEDGYRNNSVSGAGGAFIFDNLFPGSFYLRPLLKEYSFSPTALAIELESGDSKEVIFLAKRIAYSVLGTATLISGQPKEGIYVEARSESKGFYEEAITDGAGNFRLRGLLPDTTYRIKLATKGETGLVSSRIERSSPDHLTVKVGTEDIIGVEFVVFEVPEMTILSGHVEGHDLETLQPHLSIEIRSASDPSEVEFVFPLPVSYYFQIRDLAKGRHLVQLRPGLGWKSGRFESEVLEIDLAKQPQVHVGPLRYKVIEHYHKQEPTPAPVFPLIIGVCVIVLFISLPRLKDLYQTAVERTPLGSSFATLGQKEIRKQVLRKRAN</sequence>
<dbReference type="InterPro" id="IPR055074">
    <property type="entry name" value="NOMO1-3_2nd"/>
</dbReference>
<evidence type="ECO:0000313" key="18">
    <source>
        <dbReference type="Proteomes" id="UP001418222"/>
    </source>
</evidence>
<feature type="signal peptide" evidence="8">
    <location>
        <begin position="1"/>
        <end position="21"/>
    </location>
</feature>
<dbReference type="GO" id="GO:0005789">
    <property type="term" value="C:endoplasmic reticulum membrane"/>
    <property type="evidence" value="ECO:0007669"/>
    <property type="project" value="UniProtKB-SubCell"/>
</dbReference>
<feature type="domain" description="DUF7152" evidence="16">
    <location>
        <begin position="1039"/>
        <end position="1138"/>
    </location>
</feature>
<gene>
    <name evidence="17" type="ORF">KSP39_PZI007206</name>
</gene>